<protein>
    <recommendedName>
        <fullName evidence="8">Rhodopsin domain-containing protein</fullName>
    </recommendedName>
</protein>
<comment type="caution">
    <text evidence="9">The sequence shown here is derived from an EMBL/GenBank/DDBJ whole genome shotgun (WGS) entry which is preliminary data.</text>
</comment>
<evidence type="ECO:0000256" key="3">
    <source>
        <dbReference type="ARBA" id="ARBA00022989"/>
    </source>
</evidence>
<organism evidence="9 10">
    <name type="scientific">Oculimacula yallundae</name>
    <dbReference type="NCBI Taxonomy" id="86028"/>
    <lineage>
        <taxon>Eukaryota</taxon>
        <taxon>Fungi</taxon>
        <taxon>Dikarya</taxon>
        <taxon>Ascomycota</taxon>
        <taxon>Pezizomycotina</taxon>
        <taxon>Leotiomycetes</taxon>
        <taxon>Helotiales</taxon>
        <taxon>Ploettnerulaceae</taxon>
        <taxon>Oculimacula</taxon>
    </lineage>
</organism>
<feature type="transmembrane region" description="Helical" evidence="7">
    <location>
        <begin position="252"/>
        <end position="270"/>
    </location>
</feature>
<dbReference type="EMBL" id="JAZHXI010000017">
    <property type="protein sequence ID" value="KAL2062174.1"/>
    <property type="molecule type" value="Genomic_DNA"/>
</dbReference>
<feature type="transmembrane region" description="Helical" evidence="7">
    <location>
        <begin position="216"/>
        <end position="240"/>
    </location>
</feature>
<dbReference type="PANTHER" id="PTHR33048:SF47">
    <property type="entry name" value="INTEGRAL MEMBRANE PROTEIN-RELATED"/>
    <property type="match status" value="1"/>
</dbReference>
<keyword evidence="4 7" id="KW-0472">Membrane</keyword>
<evidence type="ECO:0000259" key="8">
    <source>
        <dbReference type="Pfam" id="PF20684"/>
    </source>
</evidence>
<evidence type="ECO:0000256" key="5">
    <source>
        <dbReference type="ARBA" id="ARBA00038359"/>
    </source>
</evidence>
<keyword evidence="2 7" id="KW-0812">Transmembrane</keyword>
<evidence type="ECO:0000256" key="1">
    <source>
        <dbReference type="ARBA" id="ARBA00004141"/>
    </source>
</evidence>
<feature type="transmembrane region" description="Helical" evidence="7">
    <location>
        <begin position="169"/>
        <end position="196"/>
    </location>
</feature>
<proteinExistence type="inferred from homology"/>
<evidence type="ECO:0000313" key="10">
    <source>
        <dbReference type="Proteomes" id="UP001595075"/>
    </source>
</evidence>
<evidence type="ECO:0000256" key="4">
    <source>
        <dbReference type="ARBA" id="ARBA00023136"/>
    </source>
</evidence>
<evidence type="ECO:0000256" key="7">
    <source>
        <dbReference type="SAM" id="Phobius"/>
    </source>
</evidence>
<name>A0ABR4BWY6_9HELO</name>
<evidence type="ECO:0000256" key="6">
    <source>
        <dbReference type="SAM" id="MobiDB-lite"/>
    </source>
</evidence>
<reference evidence="9 10" key="1">
    <citation type="journal article" date="2024" name="Commun. Biol.">
        <title>Comparative genomic analysis of thermophilic fungi reveals convergent evolutionary adaptations and gene losses.</title>
        <authorList>
            <person name="Steindorff A.S."/>
            <person name="Aguilar-Pontes M.V."/>
            <person name="Robinson A.J."/>
            <person name="Andreopoulos B."/>
            <person name="LaButti K."/>
            <person name="Kuo A."/>
            <person name="Mondo S."/>
            <person name="Riley R."/>
            <person name="Otillar R."/>
            <person name="Haridas S."/>
            <person name="Lipzen A."/>
            <person name="Grimwood J."/>
            <person name="Schmutz J."/>
            <person name="Clum A."/>
            <person name="Reid I.D."/>
            <person name="Moisan M.C."/>
            <person name="Butler G."/>
            <person name="Nguyen T.T.M."/>
            <person name="Dewar K."/>
            <person name="Conant G."/>
            <person name="Drula E."/>
            <person name="Henrissat B."/>
            <person name="Hansel C."/>
            <person name="Singer S."/>
            <person name="Hutchinson M.I."/>
            <person name="de Vries R.P."/>
            <person name="Natvig D.O."/>
            <person name="Powell A.J."/>
            <person name="Tsang A."/>
            <person name="Grigoriev I.V."/>
        </authorList>
    </citation>
    <scope>NUCLEOTIDE SEQUENCE [LARGE SCALE GENOMIC DNA]</scope>
    <source>
        <strain evidence="9 10">CBS 494.80</strain>
    </source>
</reference>
<dbReference type="InterPro" id="IPR052337">
    <property type="entry name" value="SAT4-like"/>
</dbReference>
<sequence length="393" mass="44374">MNNVPGLNRGVSSGMGIQEMNINNGDTEVTKLTNQLCSNKRESRQPQLLSTVAFGALASITANLRLWLRQVHFPPASTAYLWKHEGRFNQDDWAMVVINFFLLIFSTLGALTVAEGYGLDAWDVDNLPLALGLFFWDEIVYILILGLCKISMLTFYLRIFPSYKFRITCYILLAWVTLYTIVIMLLSLLQCIPISINYFGWGKDGGRDGCLDLNAQAYASASTNITTDVIILLLPIPWLVRLRVSLKKKMHVLFMFSLGFFICVCSIIRIFTVKNFTDDSRNPTRDFVDITYWTAIEAYVSIIVPNLPSIRSLLSRKFPTLFGLDSQNTGHRNYEPPNPPPDSRNYERASRSATTQNTGSVELGSMDKTFTTNNTIVAEEEGYFSNSRIGGRR</sequence>
<keyword evidence="10" id="KW-1185">Reference proteome</keyword>
<gene>
    <name evidence="9" type="ORF">VTL71DRAFT_6440</name>
</gene>
<comment type="subcellular location">
    <subcellularLocation>
        <location evidence="1">Membrane</location>
        <topology evidence="1">Multi-pass membrane protein</topology>
    </subcellularLocation>
</comment>
<feature type="transmembrane region" description="Helical" evidence="7">
    <location>
        <begin position="93"/>
        <end position="119"/>
    </location>
</feature>
<feature type="compositionally biased region" description="Polar residues" evidence="6">
    <location>
        <begin position="351"/>
        <end position="360"/>
    </location>
</feature>
<feature type="transmembrane region" description="Helical" evidence="7">
    <location>
        <begin position="139"/>
        <end position="157"/>
    </location>
</feature>
<dbReference type="InterPro" id="IPR049326">
    <property type="entry name" value="Rhodopsin_dom_fungi"/>
</dbReference>
<comment type="similarity">
    <text evidence="5">Belongs to the SAT4 family.</text>
</comment>
<accession>A0ABR4BWY6</accession>
<dbReference type="PANTHER" id="PTHR33048">
    <property type="entry name" value="PTH11-LIKE INTEGRAL MEMBRANE PROTEIN (AFU_ORTHOLOGUE AFUA_5G11245)"/>
    <property type="match status" value="1"/>
</dbReference>
<feature type="transmembrane region" description="Helical" evidence="7">
    <location>
        <begin position="290"/>
        <end position="307"/>
    </location>
</feature>
<feature type="domain" description="Rhodopsin" evidence="8">
    <location>
        <begin position="82"/>
        <end position="316"/>
    </location>
</feature>
<evidence type="ECO:0000313" key="9">
    <source>
        <dbReference type="EMBL" id="KAL2062174.1"/>
    </source>
</evidence>
<keyword evidence="3 7" id="KW-1133">Transmembrane helix</keyword>
<dbReference type="Pfam" id="PF20684">
    <property type="entry name" value="Fung_rhodopsin"/>
    <property type="match status" value="1"/>
</dbReference>
<feature type="region of interest" description="Disordered" evidence="6">
    <location>
        <begin position="326"/>
        <end position="366"/>
    </location>
</feature>
<dbReference type="Proteomes" id="UP001595075">
    <property type="component" value="Unassembled WGS sequence"/>
</dbReference>
<evidence type="ECO:0000256" key="2">
    <source>
        <dbReference type="ARBA" id="ARBA00022692"/>
    </source>
</evidence>